<dbReference type="EMBL" id="JAGIOO010000001">
    <property type="protein sequence ID" value="MBP2477681.1"/>
    <property type="molecule type" value="Genomic_DNA"/>
</dbReference>
<evidence type="ECO:0000313" key="4">
    <source>
        <dbReference type="Proteomes" id="UP001519363"/>
    </source>
</evidence>
<feature type="region of interest" description="Disordered" evidence="1">
    <location>
        <begin position="24"/>
        <end position="72"/>
    </location>
</feature>
<evidence type="ECO:0000256" key="1">
    <source>
        <dbReference type="SAM" id="MobiDB-lite"/>
    </source>
</evidence>
<feature type="signal peptide" evidence="2">
    <location>
        <begin position="1"/>
        <end position="27"/>
    </location>
</feature>
<dbReference type="RefSeq" id="WP_209707461.1">
    <property type="nucleotide sequence ID" value="NZ_JAGIOO010000001.1"/>
</dbReference>
<organism evidence="3 4">
    <name type="scientific">Crossiella equi</name>
    <dbReference type="NCBI Taxonomy" id="130796"/>
    <lineage>
        <taxon>Bacteria</taxon>
        <taxon>Bacillati</taxon>
        <taxon>Actinomycetota</taxon>
        <taxon>Actinomycetes</taxon>
        <taxon>Pseudonocardiales</taxon>
        <taxon>Pseudonocardiaceae</taxon>
        <taxon>Crossiella</taxon>
    </lineage>
</organism>
<evidence type="ECO:0000256" key="2">
    <source>
        <dbReference type="SAM" id="SignalP"/>
    </source>
</evidence>
<comment type="caution">
    <text evidence="3">The sequence shown here is derived from an EMBL/GenBank/DDBJ whole genome shotgun (WGS) entry which is preliminary data.</text>
</comment>
<gene>
    <name evidence="3" type="ORF">JOF53_006553</name>
</gene>
<keyword evidence="2" id="KW-0732">Signal</keyword>
<name>A0ABS5AMP8_9PSEU</name>
<accession>A0ABS5AMP8</accession>
<evidence type="ECO:0000313" key="3">
    <source>
        <dbReference type="EMBL" id="MBP2477681.1"/>
    </source>
</evidence>
<feature type="region of interest" description="Disordered" evidence="1">
    <location>
        <begin position="282"/>
        <end position="307"/>
    </location>
</feature>
<feature type="compositionally biased region" description="Pro residues" evidence="1">
    <location>
        <begin position="32"/>
        <end position="57"/>
    </location>
</feature>
<sequence>MPTPPPRRLLAALLAAALVLAGPHAAAAPSTTTPPAPLPGDLGPLPPPAPGPTPAAPSPNRDTPTPSFTISTPFHNVGGFGARQQAYLDMLAARAKLASARQPDLATSLAGAQAHRDLLERANLTGASDSLPALQRRLHATQPAAPAPWQGLAEALPGLSLLSPRPLGLPAPAGGGAAPQAPLASQLISMLSLEQLSGGQAVDPAAFVAGRAEAVDVCKAAILGRITDLAGNPGSPAPAGRCLGTPVALAHTDRAPMDPERFRQRLQQLPGQAGESLLHQHRDNRDRAQNPQAPPKLPEELTQSTSTCRSMDHNLDEATGWFPPLGPVTNVLEHLCLLGWN</sequence>
<reference evidence="3 4" key="1">
    <citation type="submission" date="2021-03" db="EMBL/GenBank/DDBJ databases">
        <title>Sequencing the genomes of 1000 actinobacteria strains.</title>
        <authorList>
            <person name="Klenk H.-P."/>
        </authorList>
    </citation>
    <scope>NUCLEOTIDE SEQUENCE [LARGE SCALE GENOMIC DNA]</scope>
    <source>
        <strain evidence="3 4">DSM 44580</strain>
    </source>
</reference>
<feature type="chain" id="PRO_5046346897" evidence="2">
    <location>
        <begin position="28"/>
        <end position="341"/>
    </location>
</feature>
<feature type="compositionally biased region" description="Low complexity" evidence="1">
    <location>
        <begin position="63"/>
        <end position="72"/>
    </location>
</feature>
<keyword evidence="4" id="KW-1185">Reference proteome</keyword>
<protein>
    <submittedName>
        <fullName evidence="3">Uncharacterized protein</fullName>
    </submittedName>
</protein>
<dbReference type="Proteomes" id="UP001519363">
    <property type="component" value="Unassembled WGS sequence"/>
</dbReference>
<proteinExistence type="predicted"/>